<comment type="caution">
    <text evidence="3">The sequence shown here is derived from an EMBL/GenBank/DDBJ whole genome shotgun (WGS) entry which is preliminary data.</text>
</comment>
<dbReference type="Proteomes" id="UP000801492">
    <property type="component" value="Unassembled WGS sequence"/>
</dbReference>
<keyword evidence="4" id="KW-1185">Reference proteome</keyword>
<dbReference type="EMBL" id="VTPC01003699">
    <property type="protein sequence ID" value="KAF2898109.1"/>
    <property type="molecule type" value="Genomic_DNA"/>
</dbReference>
<reference evidence="3" key="1">
    <citation type="submission" date="2019-08" db="EMBL/GenBank/DDBJ databases">
        <title>The genome of the North American firefly Photinus pyralis.</title>
        <authorList>
            <consortium name="Photinus pyralis genome working group"/>
            <person name="Fallon T.R."/>
            <person name="Sander Lower S.E."/>
            <person name="Weng J.-K."/>
        </authorList>
    </citation>
    <scope>NUCLEOTIDE SEQUENCE</scope>
    <source>
        <strain evidence="3">TRF0915ILg1</strain>
        <tissue evidence="3">Whole body</tissue>
    </source>
</reference>
<organism evidence="3 4">
    <name type="scientific">Ignelater luminosus</name>
    <name type="common">Cucubano</name>
    <name type="synonym">Pyrophorus luminosus</name>
    <dbReference type="NCBI Taxonomy" id="2038154"/>
    <lineage>
        <taxon>Eukaryota</taxon>
        <taxon>Metazoa</taxon>
        <taxon>Ecdysozoa</taxon>
        <taxon>Arthropoda</taxon>
        <taxon>Hexapoda</taxon>
        <taxon>Insecta</taxon>
        <taxon>Pterygota</taxon>
        <taxon>Neoptera</taxon>
        <taxon>Endopterygota</taxon>
        <taxon>Coleoptera</taxon>
        <taxon>Polyphaga</taxon>
        <taxon>Elateriformia</taxon>
        <taxon>Elateroidea</taxon>
        <taxon>Elateridae</taxon>
        <taxon>Agrypninae</taxon>
        <taxon>Pyrophorini</taxon>
        <taxon>Ignelater</taxon>
    </lineage>
</organism>
<feature type="coiled-coil region" evidence="1">
    <location>
        <begin position="82"/>
        <end position="109"/>
    </location>
</feature>
<gene>
    <name evidence="3" type="ORF">ILUMI_08067</name>
</gene>
<keyword evidence="1" id="KW-0175">Coiled coil</keyword>
<dbReference type="AlphaFoldDB" id="A0A8K0GFR8"/>
<sequence>MCKVCFVAARSGLVAVDAFTANWKGLKFYALLPAGAESSGTITASECGPEEQNHSPVVSFSSSSTLTASETKDSSPKKRNFNRCRKLRLRELEQVKENSENKSSRAKVKKKDAEIYKTLSKWFSIVTQKRCLCVWAEEFGKKLNRSLRILRRARGDLLVETTDTSSSFKKLIGKKANADVLSADKAP</sequence>
<evidence type="ECO:0000256" key="1">
    <source>
        <dbReference type="SAM" id="Coils"/>
    </source>
</evidence>
<evidence type="ECO:0000313" key="3">
    <source>
        <dbReference type="EMBL" id="KAF2898109.1"/>
    </source>
</evidence>
<evidence type="ECO:0000313" key="4">
    <source>
        <dbReference type="Proteomes" id="UP000801492"/>
    </source>
</evidence>
<proteinExistence type="predicted"/>
<protein>
    <submittedName>
        <fullName evidence="3">Uncharacterized protein</fullName>
    </submittedName>
</protein>
<evidence type="ECO:0000256" key="2">
    <source>
        <dbReference type="SAM" id="MobiDB-lite"/>
    </source>
</evidence>
<feature type="compositionally biased region" description="Low complexity" evidence="2">
    <location>
        <begin position="55"/>
        <end position="64"/>
    </location>
</feature>
<name>A0A8K0GFR8_IGNLU</name>
<feature type="region of interest" description="Disordered" evidence="2">
    <location>
        <begin position="42"/>
        <end position="79"/>
    </location>
</feature>
<accession>A0A8K0GFR8</accession>